<dbReference type="Pfam" id="PF00155">
    <property type="entry name" value="Aminotran_1_2"/>
    <property type="match status" value="1"/>
</dbReference>
<dbReference type="InterPro" id="IPR015421">
    <property type="entry name" value="PyrdxlP-dep_Trfase_major"/>
</dbReference>
<evidence type="ECO:0000259" key="6">
    <source>
        <dbReference type="Pfam" id="PF00155"/>
    </source>
</evidence>
<dbReference type="GO" id="GO:0047804">
    <property type="term" value="F:cysteine-S-conjugate beta-lyase activity"/>
    <property type="evidence" value="ECO:0007669"/>
    <property type="project" value="UniProtKB-EC"/>
</dbReference>
<dbReference type="EC" id="4.4.1.13" evidence="2"/>
<dbReference type="InterPro" id="IPR004839">
    <property type="entry name" value="Aminotransferase_I/II_large"/>
</dbReference>
<dbReference type="SUPFAM" id="SSF53383">
    <property type="entry name" value="PLP-dependent transferases"/>
    <property type="match status" value="1"/>
</dbReference>
<sequence>MSDLDVKAPDLASLLLHKSEKWTGYARDVLPLPVAEMDFPVADPIKKLLHEMVEASDLGYLGNIPEMGTSFAHFAQERWNWKVDPLQVRIGTDVGVAVVEILRVIAKPGDKVLVNSPVYQNFYNWLAETGMEKVDVPFTRTGSDEGSNNPWELNWPEIERAYASGIKIHMICSPHNPLGRIYTKEELLRFIGLAKKYDVIIISDEIHAPLTYKDSVFIPTLALGPDAEKVCITVTAASKGWNIAGLKCAIIITQNEEMKEKMSLLPFALHYRASLPGAYASAIAFKEGGIWLDTVIENLNQNRFLIRDLLASTLPSVSYHIPQNGYLAWLDLTALNLGEDPAATLIERGKVAFNSGHFYAPQTSQYVRFNFATSPEIITEAIHRIRKAL</sequence>
<dbReference type="CDD" id="cd00609">
    <property type="entry name" value="AAT_like"/>
    <property type="match status" value="1"/>
</dbReference>
<evidence type="ECO:0000256" key="5">
    <source>
        <dbReference type="ARBA" id="ARBA00037974"/>
    </source>
</evidence>
<dbReference type="PANTHER" id="PTHR43525">
    <property type="entry name" value="PROTEIN MALY"/>
    <property type="match status" value="1"/>
</dbReference>
<dbReference type="InterPro" id="IPR051798">
    <property type="entry name" value="Class-II_PLP-Dep_Aminotrans"/>
</dbReference>
<dbReference type="Gene3D" id="3.90.1150.10">
    <property type="entry name" value="Aspartate Aminotransferase, domain 1"/>
    <property type="match status" value="1"/>
</dbReference>
<dbReference type="AlphaFoldDB" id="A0A6J6B650"/>
<evidence type="ECO:0000313" key="7">
    <source>
        <dbReference type="EMBL" id="CAB4533763.1"/>
    </source>
</evidence>
<reference evidence="7" key="1">
    <citation type="submission" date="2020-05" db="EMBL/GenBank/DDBJ databases">
        <authorList>
            <person name="Chiriac C."/>
            <person name="Salcher M."/>
            <person name="Ghai R."/>
            <person name="Kavagutti S V."/>
        </authorList>
    </citation>
    <scope>NUCLEOTIDE SEQUENCE</scope>
</reference>
<evidence type="ECO:0000256" key="1">
    <source>
        <dbReference type="ARBA" id="ARBA00001933"/>
    </source>
</evidence>
<keyword evidence="4" id="KW-0456">Lyase</keyword>
<dbReference type="Gene3D" id="3.40.640.10">
    <property type="entry name" value="Type I PLP-dependent aspartate aminotransferase-like (Major domain)"/>
    <property type="match status" value="1"/>
</dbReference>
<evidence type="ECO:0000256" key="3">
    <source>
        <dbReference type="ARBA" id="ARBA00022898"/>
    </source>
</evidence>
<protein>
    <recommendedName>
        <fullName evidence="2">cysteine-S-conjugate beta-lyase</fullName>
        <ecNumber evidence="2">4.4.1.13</ecNumber>
    </recommendedName>
</protein>
<proteinExistence type="inferred from homology"/>
<accession>A0A6J6B650</accession>
<dbReference type="GO" id="GO:0030170">
    <property type="term" value="F:pyridoxal phosphate binding"/>
    <property type="evidence" value="ECO:0007669"/>
    <property type="project" value="InterPro"/>
</dbReference>
<feature type="domain" description="Aminotransferase class I/classII large" evidence="6">
    <location>
        <begin position="58"/>
        <end position="385"/>
    </location>
</feature>
<dbReference type="PANTHER" id="PTHR43525:SF2">
    <property type="entry name" value="CYSTATHIONINE BETA-LYASE-RELATED"/>
    <property type="match status" value="1"/>
</dbReference>
<organism evidence="7">
    <name type="scientific">freshwater metagenome</name>
    <dbReference type="NCBI Taxonomy" id="449393"/>
    <lineage>
        <taxon>unclassified sequences</taxon>
        <taxon>metagenomes</taxon>
        <taxon>ecological metagenomes</taxon>
    </lineage>
</organism>
<name>A0A6J6B650_9ZZZZ</name>
<evidence type="ECO:0000256" key="2">
    <source>
        <dbReference type="ARBA" id="ARBA00012224"/>
    </source>
</evidence>
<dbReference type="InterPro" id="IPR015422">
    <property type="entry name" value="PyrdxlP-dep_Trfase_small"/>
</dbReference>
<dbReference type="EMBL" id="CAEZSM010000004">
    <property type="protein sequence ID" value="CAB4533763.1"/>
    <property type="molecule type" value="Genomic_DNA"/>
</dbReference>
<evidence type="ECO:0000256" key="4">
    <source>
        <dbReference type="ARBA" id="ARBA00023239"/>
    </source>
</evidence>
<comment type="similarity">
    <text evidence="5">Belongs to the class-II pyridoxal-phosphate-dependent aminotransferase family. MalY/PatB cystathionine beta-lyase subfamily.</text>
</comment>
<keyword evidence="3" id="KW-0663">Pyridoxal phosphate</keyword>
<gene>
    <name evidence="7" type="ORF">UFOPK1438_00075</name>
</gene>
<comment type="cofactor">
    <cofactor evidence="1">
        <name>pyridoxal 5'-phosphate</name>
        <dbReference type="ChEBI" id="CHEBI:597326"/>
    </cofactor>
</comment>
<dbReference type="InterPro" id="IPR015424">
    <property type="entry name" value="PyrdxlP-dep_Trfase"/>
</dbReference>